<comment type="subcellular location">
    <subcellularLocation>
        <location evidence="1 8">Cell outer membrane</location>
        <topology evidence="1 8">Multi-pass membrane protein</topology>
    </subcellularLocation>
</comment>
<comment type="similarity">
    <text evidence="8 9">Belongs to the TonB-dependent receptor family.</text>
</comment>
<dbReference type="GO" id="GO:0009279">
    <property type="term" value="C:cell outer membrane"/>
    <property type="evidence" value="ECO:0007669"/>
    <property type="project" value="UniProtKB-SubCell"/>
</dbReference>
<evidence type="ECO:0000259" key="12">
    <source>
        <dbReference type="Pfam" id="PF07715"/>
    </source>
</evidence>
<evidence type="ECO:0000256" key="9">
    <source>
        <dbReference type="RuleBase" id="RU003357"/>
    </source>
</evidence>
<evidence type="ECO:0000259" key="11">
    <source>
        <dbReference type="Pfam" id="PF00593"/>
    </source>
</evidence>
<dbReference type="InterPro" id="IPR039426">
    <property type="entry name" value="TonB-dep_rcpt-like"/>
</dbReference>
<dbReference type="EMBL" id="LT906470">
    <property type="protein sequence ID" value="SNV54442.1"/>
    <property type="molecule type" value="Genomic_DNA"/>
</dbReference>
<reference evidence="13 14" key="1">
    <citation type="submission" date="2017-06" db="EMBL/GenBank/DDBJ databases">
        <authorList>
            <consortium name="Pathogen Informatics"/>
        </authorList>
    </citation>
    <scope>NUCLEOTIDE SEQUENCE [LARGE SCALE GENOMIC DNA]</scope>
    <source>
        <strain evidence="13 14">NCTC12018</strain>
    </source>
</reference>
<keyword evidence="7 8" id="KW-0998">Cell outer membrane</keyword>
<dbReference type="RefSeq" id="WP_095064725.1">
    <property type="nucleotide sequence ID" value="NZ_LT906470.1"/>
</dbReference>
<gene>
    <name evidence="13" type="primary">btuB</name>
    <name evidence="13" type="ORF">SAMEA44547418_00072</name>
</gene>
<protein>
    <submittedName>
        <fullName evidence="13">Outer membrane cobalamin translocator</fullName>
    </submittedName>
</protein>
<evidence type="ECO:0000256" key="7">
    <source>
        <dbReference type="ARBA" id="ARBA00023237"/>
    </source>
</evidence>
<dbReference type="InterPro" id="IPR000531">
    <property type="entry name" value="Beta-barrel_TonB"/>
</dbReference>
<sequence>MKAFKHQKLAAYVAMILVSGCMFTVPGVQGEEPDDVKETHTVVVTATRSEQELSKVPASVAVVSGDDVRERHATNMNEALRIAPGVDINTYGGGVGYTNSNVFRINGSNQVLYMVDGINMNAAGVNPPMTILKNMEGIERIEVLRGAASTLYGSGAVGGVVNVITAKPEQGVRTKARIMGGSYDLEQYALMNEGRQDRWYWRLGYEKDIIGSYKDAHHVRIPQHGNGHNMSFMIGNEIDKNNDVRISYDTYRGDVMYSNHLGQLNQLRYGHEANDSLRAVWNSKINDKWSHQLYGMNNHYKTIYDGYTTDVKTRAVGDQVTFRSKDHTVIGGFDWRQDKVLNMNGVKLTNSSYYVQDAWKFAPKWTLTPGVRVDHHSAFGTHTSPHVSLGYDVNERTNVYVAYNEYFLAPAPYQLFDGYNGNRNLKPESGREWDLGVHHKFGRTWNGNLNFFTRRTKDKIGWVMTDPATFTGQYRNFDTERAHGVSVDLRKQLTNHLSARVGYTYTHIDATPTRRANVDGYVPKHAVNAGLDYNDAKWDAHLDIRGNIDRPGTGANAFPKSTYWITDLSANYRVNDNITVFGRVNNLFNTYYAEQSNVRYGNPGDWWTGQGRNFRVGMEVTF</sequence>
<organism evidence="13 14">
    <name type="scientific">Veillonella rodentium</name>
    <dbReference type="NCBI Taxonomy" id="248315"/>
    <lineage>
        <taxon>Bacteria</taxon>
        <taxon>Bacillati</taxon>
        <taxon>Bacillota</taxon>
        <taxon>Negativicutes</taxon>
        <taxon>Veillonellales</taxon>
        <taxon>Veillonellaceae</taxon>
        <taxon>Veillonella</taxon>
    </lineage>
</organism>
<dbReference type="PROSITE" id="PS52016">
    <property type="entry name" value="TONB_DEPENDENT_REC_3"/>
    <property type="match status" value="1"/>
</dbReference>
<keyword evidence="6 8" id="KW-0472">Membrane</keyword>
<feature type="domain" description="TonB-dependent receptor-like beta-barrel" evidence="11">
    <location>
        <begin position="224"/>
        <end position="587"/>
    </location>
</feature>
<dbReference type="InterPro" id="IPR012910">
    <property type="entry name" value="Plug_dom"/>
</dbReference>
<dbReference type="Gene3D" id="2.170.130.10">
    <property type="entry name" value="TonB-dependent receptor, plug domain"/>
    <property type="match status" value="1"/>
</dbReference>
<evidence type="ECO:0000256" key="1">
    <source>
        <dbReference type="ARBA" id="ARBA00004571"/>
    </source>
</evidence>
<keyword evidence="10" id="KW-0732">Signal</keyword>
<evidence type="ECO:0000256" key="2">
    <source>
        <dbReference type="ARBA" id="ARBA00022448"/>
    </source>
</evidence>
<dbReference type="InterPro" id="IPR036942">
    <property type="entry name" value="Beta-barrel_TonB_sf"/>
</dbReference>
<dbReference type="PANTHER" id="PTHR30069:SF28">
    <property type="entry name" value="TONB-DEPENDENT RECEPTOR YNCD-RELATED"/>
    <property type="match status" value="1"/>
</dbReference>
<evidence type="ECO:0000313" key="13">
    <source>
        <dbReference type="EMBL" id="SNV54442.1"/>
    </source>
</evidence>
<dbReference type="CDD" id="cd01347">
    <property type="entry name" value="ligand_gated_channel"/>
    <property type="match status" value="1"/>
</dbReference>
<proteinExistence type="inferred from homology"/>
<accession>A0A239Y6V3</accession>
<evidence type="ECO:0000256" key="6">
    <source>
        <dbReference type="ARBA" id="ARBA00023136"/>
    </source>
</evidence>
<dbReference type="InterPro" id="IPR037066">
    <property type="entry name" value="Plug_dom_sf"/>
</dbReference>
<evidence type="ECO:0000313" key="14">
    <source>
        <dbReference type="Proteomes" id="UP000214973"/>
    </source>
</evidence>
<dbReference type="GO" id="GO:0015344">
    <property type="term" value="F:siderophore uptake transmembrane transporter activity"/>
    <property type="evidence" value="ECO:0007669"/>
    <property type="project" value="TreeGrafter"/>
</dbReference>
<dbReference type="Pfam" id="PF07715">
    <property type="entry name" value="Plug"/>
    <property type="match status" value="1"/>
</dbReference>
<keyword evidence="2 8" id="KW-0813">Transport</keyword>
<dbReference type="AlphaFoldDB" id="A0A239Y6V3"/>
<keyword evidence="14" id="KW-1185">Reference proteome</keyword>
<evidence type="ECO:0000256" key="4">
    <source>
        <dbReference type="ARBA" id="ARBA00022692"/>
    </source>
</evidence>
<dbReference type="SUPFAM" id="SSF56935">
    <property type="entry name" value="Porins"/>
    <property type="match status" value="1"/>
</dbReference>
<dbReference type="Pfam" id="PF00593">
    <property type="entry name" value="TonB_dep_Rec_b-barrel"/>
    <property type="match status" value="1"/>
</dbReference>
<evidence type="ECO:0000256" key="8">
    <source>
        <dbReference type="PROSITE-ProRule" id="PRU01360"/>
    </source>
</evidence>
<dbReference type="PANTHER" id="PTHR30069">
    <property type="entry name" value="TONB-DEPENDENT OUTER MEMBRANE RECEPTOR"/>
    <property type="match status" value="1"/>
</dbReference>
<feature type="domain" description="TonB-dependent receptor plug" evidence="12">
    <location>
        <begin position="53"/>
        <end position="160"/>
    </location>
</feature>
<feature type="chain" id="PRO_5012376412" evidence="10">
    <location>
        <begin position="31"/>
        <end position="622"/>
    </location>
</feature>
<feature type="signal peptide" evidence="10">
    <location>
        <begin position="1"/>
        <end position="30"/>
    </location>
</feature>
<name>A0A239Y6V3_9FIRM</name>
<dbReference type="Proteomes" id="UP000214973">
    <property type="component" value="Chromosome 1"/>
</dbReference>
<evidence type="ECO:0000256" key="5">
    <source>
        <dbReference type="ARBA" id="ARBA00023077"/>
    </source>
</evidence>
<keyword evidence="5 9" id="KW-0798">TonB box</keyword>
<keyword evidence="3 8" id="KW-1134">Transmembrane beta strand</keyword>
<dbReference type="GO" id="GO:0044718">
    <property type="term" value="P:siderophore transmembrane transport"/>
    <property type="evidence" value="ECO:0007669"/>
    <property type="project" value="TreeGrafter"/>
</dbReference>
<keyword evidence="4 8" id="KW-0812">Transmembrane</keyword>
<evidence type="ECO:0000256" key="3">
    <source>
        <dbReference type="ARBA" id="ARBA00022452"/>
    </source>
</evidence>
<dbReference type="PROSITE" id="PS51257">
    <property type="entry name" value="PROKAR_LIPOPROTEIN"/>
    <property type="match status" value="1"/>
</dbReference>
<dbReference type="Gene3D" id="2.40.170.20">
    <property type="entry name" value="TonB-dependent receptor, beta-barrel domain"/>
    <property type="match status" value="1"/>
</dbReference>
<dbReference type="KEGG" id="vrm:44547418_00072"/>
<evidence type="ECO:0000256" key="10">
    <source>
        <dbReference type="SAM" id="SignalP"/>
    </source>
</evidence>